<dbReference type="RefSeq" id="WP_091231333.1">
    <property type="nucleotide sequence ID" value="NZ_FNBG01000015.1"/>
</dbReference>
<reference evidence="1 2" key="1">
    <citation type="submission" date="2016-10" db="EMBL/GenBank/DDBJ databases">
        <authorList>
            <person name="de Groot N.N."/>
        </authorList>
    </citation>
    <scope>NUCLEOTIDE SEQUENCE [LARGE SCALE GENOMIC DNA]</scope>
    <source>
        <strain evidence="1 2">DSM 28129</strain>
    </source>
</reference>
<sequence>MACIQESEAARQKFVVNDLAHHWDHPDDEVIFPKKSIISNCPKFKYRGTKRLFFVSYRNGSLVYQIY</sequence>
<organism evidence="1 2">
    <name type="scientific">Fontibacillus panacisegetis</name>
    <dbReference type="NCBI Taxonomy" id="670482"/>
    <lineage>
        <taxon>Bacteria</taxon>
        <taxon>Bacillati</taxon>
        <taxon>Bacillota</taxon>
        <taxon>Bacilli</taxon>
        <taxon>Bacillales</taxon>
        <taxon>Paenibacillaceae</taxon>
        <taxon>Fontibacillus</taxon>
    </lineage>
</organism>
<dbReference type="STRING" id="670482.SAMN04488542_11561"/>
<proteinExistence type="predicted"/>
<dbReference type="AlphaFoldDB" id="A0A1G7N8E7"/>
<dbReference type="Proteomes" id="UP000198972">
    <property type="component" value="Unassembled WGS sequence"/>
</dbReference>
<accession>A0A1G7N8E7</accession>
<protein>
    <submittedName>
        <fullName evidence="1">Uncharacterized protein</fullName>
    </submittedName>
</protein>
<name>A0A1G7N8E7_9BACL</name>
<dbReference type="EMBL" id="FNBG01000015">
    <property type="protein sequence ID" value="SDF70345.1"/>
    <property type="molecule type" value="Genomic_DNA"/>
</dbReference>
<evidence type="ECO:0000313" key="1">
    <source>
        <dbReference type="EMBL" id="SDF70345.1"/>
    </source>
</evidence>
<evidence type="ECO:0000313" key="2">
    <source>
        <dbReference type="Proteomes" id="UP000198972"/>
    </source>
</evidence>
<keyword evidence="2" id="KW-1185">Reference proteome</keyword>
<gene>
    <name evidence="1" type="ORF">SAMN04488542_11561</name>
</gene>